<accession>A0AA39WUK5</accession>
<dbReference type="Proteomes" id="UP001174934">
    <property type="component" value="Unassembled WGS sequence"/>
</dbReference>
<reference evidence="3" key="1">
    <citation type="submission" date="2023-06" db="EMBL/GenBank/DDBJ databases">
        <title>Genome-scale phylogeny and comparative genomics of the fungal order Sordariales.</title>
        <authorList>
            <consortium name="Lawrence Berkeley National Laboratory"/>
            <person name="Hensen N."/>
            <person name="Bonometti L."/>
            <person name="Westerberg I."/>
            <person name="Brannstrom I.O."/>
            <person name="Guillou S."/>
            <person name="Cros-Aarteil S."/>
            <person name="Calhoun S."/>
            <person name="Haridas S."/>
            <person name="Kuo A."/>
            <person name="Mondo S."/>
            <person name="Pangilinan J."/>
            <person name="Riley R."/>
            <person name="LaButti K."/>
            <person name="Andreopoulos B."/>
            <person name="Lipzen A."/>
            <person name="Chen C."/>
            <person name="Yanf M."/>
            <person name="Daum C."/>
            <person name="Ng V."/>
            <person name="Clum A."/>
            <person name="Steindorff A."/>
            <person name="Ohm R."/>
            <person name="Martin F."/>
            <person name="Silar P."/>
            <person name="Natvig D."/>
            <person name="Lalanne C."/>
            <person name="Gautier V."/>
            <person name="Ament-velasquez S.L."/>
            <person name="Kruys A."/>
            <person name="Hutchinson M.I."/>
            <person name="Powell A.J."/>
            <person name="Barry K."/>
            <person name="Miller A.N."/>
            <person name="Grigoriev I.V."/>
            <person name="Debuchy R."/>
            <person name="Gladieux P."/>
            <person name="Thoren M.H."/>
            <person name="Johannesson H."/>
        </authorList>
    </citation>
    <scope>NUCLEOTIDE SEQUENCE</scope>
    <source>
        <strain evidence="3">SMH3391-2</strain>
    </source>
</reference>
<name>A0AA39WUK5_9PEZI</name>
<dbReference type="InterPro" id="IPR036291">
    <property type="entry name" value="NAD(P)-bd_dom_sf"/>
</dbReference>
<dbReference type="Gene3D" id="3.40.50.720">
    <property type="entry name" value="NAD(P)-binding Rossmann-like Domain"/>
    <property type="match status" value="1"/>
</dbReference>
<dbReference type="InterPro" id="IPR002347">
    <property type="entry name" value="SDR_fam"/>
</dbReference>
<dbReference type="Pfam" id="PF00106">
    <property type="entry name" value="adh_short"/>
    <property type="match status" value="1"/>
</dbReference>
<dbReference type="GO" id="GO:0016491">
    <property type="term" value="F:oxidoreductase activity"/>
    <property type="evidence" value="ECO:0007669"/>
    <property type="project" value="UniProtKB-KW"/>
</dbReference>
<dbReference type="SUPFAM" id="SSF51735">
    <property type="entry name" value="NAD(P)-binding Rossmann-fold domains"/>
    <property type="match status" value="1"/>
</dbReference>
<dbReference type="PANTHER" id="PTHR24320:SF152">
    <property type="entry name" value="SHORT-CHAIN DEHYDROGENASE_REDUCTASE FAMILY PROTEIN"/>
    <property type="match status" value="1"/>
</dbReference>
<organism evidence="3 4">
    <name type="scientific">Bombardia bombarda</name>
    <dbReference type="NCBI Taxonomy" id="252184"/>
    <lineage>
        <taxon>Eukaryota</taxon>
        <taxon>Fungi</taxon>
        <taxon>Dikarya</taxon>
        <taxon>Ascomycota</taxon>
        <taxon>Pezizomycotina</taxon>
        <taxon>Sordariomycetes</taxon>
        <taxon>Sordariomycetidae</taxon>
        <taxon>Sordariales</taxon>
        <taxon>Lasiosphaeriaceae</taxon>
        <taxon>Bombardia</taxon>
    </lineage>
</organism>
<comment type="caution">
    <text evidence="3">The sequence shown here is derived from an EMBL/GenBank/DDBJ whole genome shotgun (WGS) entry which is preliminary data.</text>
</comment>
<protein>
    <recommendedName>
        <fullName evidence="5">NAD(P)-binding protein</fullName>
    </recommendedName>
</protein>
<comment type="similarity">
    <text evidence="1">Belongs to the short-chain dehydrogenases/reductases (SDR) family.</text>
</comment>
<evidence type="ECO:0008006" key="5">
    <source>
        <dbReference type="Google" id="ProtNLM"/>
    </source>
</evidence>
<dbReference type="PANTHER" id="PTHR24320">
    <property type="entry name" value="RETINOL DEHYDROGENASE"/>
    <property type="match status" value="1"/>
</dbReference>
<evidence type="ECO:0000313" key="3">
    <source>
        <dbReference type="EMBL" id="KAK0621903.1"/>
    </source>
</evidence>
<sequence>MSSPNELFWAARHPPADPTTTTPFHNKTILVTGANSGLGHDAATKYASLGANPLTLAVRTPEKGAAAAKGAIVAATGCSPDIFIIETFDLASFSSVQAFAERVIARVPALHVVQARGGIAIPGFGRSEDGYEMAFQVNVLANALLGMLLLLPKLQETSATTAVAGRFVPHLSIVNSIAYVEVKLEWIAADETLIERINDEKRFDMNSQYCMTNMGRNHPLVLRLFMVVFYFIFGRSAELGSRTLVSATDLGVESLGRFWTKDEFLP</sequence>
<gene>
    <name evidence="3" type="ORF">B0T17DRAFT_494884</name>
</gene>
<dbReference type="AlphaFoldDB" id="A0AA39WUK5"/>
<proteinExistence type="inferred from homology"/>
<keyword evidence="2" id="KW-0560">Oxidoreductase</keyword>
<keyword evidence="4" id="KW-1185">Reference proteome</keyword>
<evidence type="ECO:0000256" key="1">
    <source>
        <dbReference type="ARBA" id="ARBA00006484"/>
    </source>
</evidence>
<evidence type="ECO:0000256" key="2">
    <source>
        <dbReference type="ARBA" id="ARBA00023002"/>
    </source>
</evidence>
<dbReference type="EMBL" id="JAULSR010000004">
    <property type="protein sequence ID" value="KAK0621903.1"/>
    <property type="molecule type" value="Genomic_DNA"/>
</dbReference>
<evidence type="ECO:0000313" key="4">
    <source>
        <dbReference type="Proteomes" id="UP001174934"/>
    </source>
</evidence>